<dbReference type="InterPro" id="IPR000626">
    <property type="entry name" value="Ubiquitin-like_dom"/>
</dbReference>
<dbReference type="InterPro" id="IPR035967">
    <property type="entry name" value="SWAP/Surp_sf"/>
</dbReference>
<dbReference type="PROSITE" id="PS50053">
    <property type="entry name" value="UBIQUITIN_2"/>
    <property type="match status" value="1"/>
</dbReference>
<reference key="2">
    <citation type="journal article" date="1998" name="Nature">
        <title>Analysis of 1.9 Mb of contiguous sequence from chromosome 4 of Arabidopsis thaliana.</title>
        <authorList>
            <person name="Bevan M."/>
            <person name="Bancroft I."/>
            <person name="Bent E."/>
            <person name="Love K."/>
            <person name="Goodman H.M."/>
            <person name="Dean C."/>
            <person name="Bergkamp R."/>
            <person name="Dirkse W."/>
            <person name="van Staveren M."/>
            <person name="Stiekema W."/>
            <person name="Drost L."/>
            <person name="Ridley P."/>
            <person name="Hudson S.-A."/>
            <person name="Patel K."/>
            <person name="Murphy G."/>
            <person name="Piffanelli P."/>
            <person name="Wedler H."/>
            <person name="Wedler E."/>
            <person name="Wambutt R."/>
            <person name="Weitzenegger T."/>
            <person name="Pohl T."/>
            <person name="Terryn N."/>
            <person name="Gielen J."/>
            <person name="Villarroel R."/>
            <person name="De Clercq R."/>
            <person name="van Montagu M."/>
            <person name="Lecharny A."/>
            <person name="Aubourg S."/>
            <person name="Gy I."/>
            <person name="Kreis M."/>
            <person name="Lao N."/>
            <person name="Kavanagh T."/>
            <person name="Hempel S."/>
            <person name="Kotter P."/>
            <person name="Entian K.-D."/>
            <person name="Rieger M."/>
            <person name="Schaefer M."/>
            <person name="Funk B."/>
            <person name="Mueller-Auer S."/>
            <person name="Silvey M."/>
            <person name="James R."/>
            <person name="Monfort A."/>
            <person name="Pons A."/>
            <person name="Puigdomenech P."/>
            <person name="Douka A."/>
            <person name="Voukelatou E."/>
            <person name="Milioni D."/>
            <person name="Hatzopoulos P."/>
            <person name="Piravandi E."/>
            <person name="Obermaier B."/>
            <person name="Hilbert H."/>
            <person name="Duesterhoeft A."/>
            <person name="Moores T."/>
            <person name="Jones J.D.G."/>
            <person name="Eneva T."/>
            <person name="Palme K."/>
            <person name="Benes V."/>
            <person name="Rechmann S."/>
            <person name="Ansorge W."/>
            <person name="Cooke R."/>
            <person name="Berger C."/>
            <person name="Delseny M."/>
            <person name="Voet M."/>
            <person name="Volckaert G."/>
            <person name="Mewes H.-W."/>
            <person name="Klosterman S."/>
            <person name="Schueller C."/>
            <person name="Chalwatzis N."/>
        </authorList>
    </citation>
    <scope>NUCLEOTIDE SEQUENCE [LARGE SCALE GENOMIC DNA]</scope>
    <source>
        <strain>cv. Columbia</strain>
    </source>
</reference>
<dbReference type="SMART" id="SM00213">
    <property type="entry name" value="UBQ"/>
    <property type="match status" value="1"/>
</dbReference>
<evidence type="ECO:0000259" key="3">
    <source>
        <dbReference type="PROSITE" id="PS50128"/>
    </source>
</evidence>
<dbReference type="SUPFAM" id="SSF54236">
    <property type="entry name" value="Ubiquitin-like"/>
    <property type="match status" value="1"/>
</dbReference>
<dbReference type="PROSITE" id="PS50128">
    <property type="entry name" value="SURP"/>
    <property type="match status" value="3"/>
</dbReference>
<dbReference type="InterPro" id="IPR002156">
    <property type="entry name" value="RNaseH_domain"/>
</dbReference>
<feature type="domain" description="Ubiquitin-like" evidence="2">
    <location>
        <begin position="506"/>
        <end position="559"/>
    </location>
</feature>
<dbReference type="InterPro" id="IPR044730">
    <property type="entry name" value="RNase_H-like_dom_plant"/>
</dbReference>
<dbReference type="EMBL" id="Z97339">
    <property type="protein sequence ID" value="CAB10336.1"/>
    <property type="molecule type" value="Genomic_DNA"/>
</dbReference>
<dbReference type="GO" id="GO:0045292">
    <property type="term" value="P:mRNA cis splicing, via spliceosome"/>
    <property type="evidence" value="ECO:0007669"/>
    <property type="project" value="InterPro"/>
</dbReference>
<dbReference type="GO" id="GO:0004523">
    <property type="term" value="F:RNA-DNA hybrid ribonuclease activity"/>
    <property type="evidence" value="ECO:0007669"/>
    <property type="project" value="InterPro"/>
</dbReference>
<reference evidence="5" key="1">
    <citation type="submission" date="1997-07" db="EMBL/GenBank/DDBJ databases">
        <authorList>
            <person name="Bevan M."/>
            <person name="Stiekema W."/>
            <person name="Murphy G."/>
            <person name="Wambutt R."/>
            <person name="Pohl T."/>
            <person name="Terryn N."/>
            <person name="Kreis M."/>
            <person name="Kavanagh T."/>
            <person name="Entian K.D."/>
            <person name="Rieger M."/>
            <person name="James R."/>
            <person name="Puigdomenech P."/>
            <person name="Hatzopoulos P."/>
            <person name="Obermaier B."/>
            <person name="Duesterhoft A."/>
            <person name="Jones J."/>
            <person name="Palme K."/>
            <person name="Ansorge W."/>
            <person name="Delseny M."/>
            <person name="Bancroft I."/>
            <person name="Mewes H.W."/>
            <person name="Schueller C."/>
            <person name="Chalwatzis N."/>
        </authorList>
    </citation>
    <scope>NUCLEOTIDE SEQUENCE</scope>
</reference>
<evidence type="ECO:0000259" key="2">
    <source>
        <dbReference type="PROSITE" id="PS50053"/>
    </source>
</evidence>
<dbReference type="InterPro" id="IPR036397">
    <property type="entry name" value="RNaseH_sf"/>
</dbReference>
<accession>O23409</accession>
<reference evidence="5" key="4">
    <citation type="submission" date="1999-06" db="EMBL/GenBank/DDBJ databases">
        <authorList>
            <person name="EU Arabidopsis sequencing project"/>
        </authorList>
    </citation>
    <scope>NUCLEOTIDE SEQUENCE</scope>
</reference>
<evidence type="ECO:0000256" key="1">
    <source>
        <dbReference type="ARBA" id="ARBA00022664"/>
    </source>
</evidence>
<dbReference type="Pfam" id="PF13456">
    <property type="entry name" value="RVT_3"/>
    <property type="match status" value="1"/>
</dbReference>
<protein>
    <submittedName>
        <fullName evidence="5">Splicing factor like protein</fullName>
    </submittedName>
</protein>
<name>O23409_ARATH</name>
<evidence type="ECO:0000313" key="6">
    <source>
        <dbReference type="EMBL" id="CAB78600.1"/>
    </source>
</evidence>
<gene>
    <name evidence="5" type="primary">dl3830c</name>
    <name evidence="6" type="ordered locus">At4g15580</name>
</gene>
<dbReference type="PANTHER" id="PTHR15316">
    <property type="entry name" value="SPLICEOSOME ASSOCIATED PROTEIN 114/SWAP SPLICING FACTOR-RELATED"/>
    <property type="match status" value="1"/>
</dbReference>
<dbReference type="CDD" id="cd06222">
    <property type="entry name" value="RNase_H_like"/>
    <property type="match status" value="1"/>
</dbReference>
<dbReference type="GO" id="GO:0003723">
    <property type="term" value="F:RNA binding"/>
    <property type="evidence" value="ECO:0007669"/>
    <property type="project" value="InterPro"/>
</dbReference>
<dbReference type="PIR" id="F71420">
    <property type="entry name" value="F71420"/>
</dbReference>
<dbReference type="EMBL" id="AL161542">
    <property type="protein sequence ID" value="CAB78600.1"/>
    <property type="molecule type" value="Genomic_DNA"/>
</dbReference>
<feature type="domain" description="SURP motif" evidence="3">
    <location>
        <begin position="370"/>
        <end position="412"/>
    </location>
</feature>
<feature type="domain" description="SURP motif" evidence="3">
    <location>
        <begin position="170"/>
        <end position="217"/>
    </location>
</feature>
<dbReference type="InterPro" id="IPR029071">
    <property type="entry name" value="Ubiquitin-like_domsf"/>
</dbReference>
<dbReference type="Gene3D" id="3.10.20.90">
    <property type="entry name" value="Phosphatidylinositol 3-kinase Catalytic Subunit, Chain A, domain 1"/>
    <property type="match status" value="1"/>
</dbReference>
<evidence type="ECO:0000313" key="5">
    <source>
        <dbReference type="EMBL" id="CAB10336.1"/>
    </source>
</evidence>
<sequence length="559" mass="63205">MAIEVTKAHNLVAGGSQSVARVERHIAWTKPPEGWVKVSTDGASRGNPGPAAAGGVIRDEDGLWVGGFALQLAFVRLRWQSCGGRVELEVDSELVVGFLQSGISEAHPLAFLVRLCHGLLSKDWLVRVSHVYREANRLADGLANYAFSLQFEDATGTAFPRHGRPLSPPLLPKKKTKLKQINLIFGSDFKMMVIESSMDDTRFNFLRNSADGYHALFEKKLAQFRLADPGYEDYHRKFVECYVLYRKGVTDVSDGMDIKVFHAPPEVRQATIVDKVAFLVSKYAWEFKLLVMGSNTKDPRFEFLMASPEDPIQVSYQRRLSRYCFQNHDKVPRLAPYTQSKPRVQSQRLVLPNLLQCRLLKGMTFTELDTVKVTAQFVAWYGDAFRGKLMERVMMDNQFEFMKQTDYMFAFFTAYMNTVLEGGENSMIEWHNSVSKDFVEDQELLPKLEMPPPTPPQKRPELDESALVPLEPEDQFLAQHEGLSIFRVICVPDGGEVIKITVQSLSENVASLKEKIAEVVQIQANKQTLRGLRAVLKDNNRSLAYYNVKAGDILILDVV</sequence>
<organism evidence="5">
    <name type="scientific">Arabidopsis thaliana</name>
    <name type="common">Mouse-ear cress</name>
    <dbReference type="NCBI Taxonomy" id="3702"/>
    <lineage>
        <taxon>Eukaryota</taxon>
        <taxon>Viridiplantae</taxon>
        <taxon>Streptophyta</taxon>
        <taxon>Embryophyta</taxon>
        <taxon>Tracheophyta</taxon>
        <taxon>Spermatophyta</taxon>
        <taxon>Magnoliopsida</taxon>
        <taxon>eudicotyledons</taxon>
        <taxon>Gunneridae</taxon>
        <taxon>Pentapetalae</taxon>
        <taxon>rosids</taxon>
        <taxon>malvids</taxon>
        <taxon>Brassicales</taxon>
        <taxon>Brassicaceae</taxon>
        <taxon>Camelineae</taxon>
        <taxon>Arabidopsis</taxon>
    </lineage>
</organism>
<dbReference type="InterPro" id="IPR000061">
    <property type="entry name" value="Surp"/>
</dbReference>
<dbReference type="Pfam" id="PF01805">
    <property type="entry name" value="Surp"/>
    <property type="match status" value="3"/>
</dbReference>
<dbReference type="PROSITE" id="PS50879">
    <property type="entry name" value="RNASE_H_1"/>
    <property type="match status" value="1"/>
</dbReference>
<feature type="domain" description="SURP motif" evidence="3">
    <location>
        <begin position="272"/>
        <end position="316"/>
    </location>
</feature>
<feature type="domain" description="RNase H type-1" evidence="4">
    <location>
        <begin position="32"/>
        <end position="148"/>
    </location>
</feature>
<keyword evidence="1" id="KW-0507">mRNA processing</keyword>
<dbReference type="Gene3D" id="1.10.10.790">
    <property type="entry name" value="Surp module"/>
    <property type="match status" value="2"/>
</dbReference>
<dbReference type="SUPFAM" id="SSF109905">
    <property type="entry name" value="Surp module (SWAP domain)"/>
    <property type="match status" value="3"/>
</dbReference>
<dbReference type="SMART" id="SM00648">
    <property type="entry name" value="SWAP"/>
    <property type="match status" value="3"/>
</dbReference>
<evidence type="ECO:0000259" key="4">
    <source>
        <dbReference type="PROSITE" id="PS50879"/>
    </source>
</evidence>
<dbReference type="SUPFAM" id="SSF53098">
    <property type="entry name" value="Ribonuclease H-like"/>
    <property type="match status" value="1"/>
</dbReference>
<dbReference type="InterPro" id="IPR045146">
    <property type="entry name" value="SF3A1"/>
</dbReference>
<dbReference type="PANTHER" id="PTHR15316:SF1">
    <property type="entry name" value="SPLICING FACTOR 3A SUBUNIT 1"/>
    <property type="match status" value="1"/>
</dbReference>
<reference key="3">
    <citation type="journal article" date="1999" name="Nature">
        <title>Sequence and analysis of chromosome 4 of the plant Arabidopsis thaliana.</title>
        <authorList>
            <consortium name="EU"/>
            <consortium name="CSHL and WU Arabidopsis Sequencing Project"/>
            <person name="Mayer K."/>
            <person name="Schuller C."/>
            <person name="Wambutt R."/>
            <person name="Murphy G."/>
            <person name="Volckaert G."/>
            <person name="Pohl T."/>
            <person name="Dusterhoft A."/>
            <person name="Stiekema W."/>
            <person name="Entian K.D."/>
            <person name="Terryn N."/>
            <person name="Harris B."/>
            <person name="Ansorge W."/>
            <person name="Brandt P."/>
            <person name="Grivell L."/>
            <person name="Rieger M."/>
            <person name="Weichselgartner M."/>
            <person name="de Simone V."/>
            <person name="Obermaier B."/>
            <person name="Mache R."/>
            <person name="Muller M."/>
            <person name="Kreis M."/>
            <person name="Delseny M."/>
            <person name="Puigdomenech P."/>
            <person name="Watson M."/>
            <person name="Schmidtheini T."/>
            <person name="Reichert B."/>
            <person name="Portatelle D."/>
            <person name="Perez-Alonso M."/>
            <person name="Boutry M."/>
            <person name="Bancroft I."/>
            <person name="Vos P."/>
            <person name="Hoheisel J."/>
            <person name="Zimmermann W."/>
            <person name="Wedler H."/>
            <person name="Ridley P."/>
            <person name="Langham S.A."/>
            <person name="McCullagh B."/>
            <person name="Bilham L."/>
            <person name="Robben J."/>
            <person name="Van der Schueren J."/>
            <person name="Grymonprez B."/>
            <person name="Chuang Y.J."/>
            <person name="Vandenbussche F."/>
            <person name="Braeken M."/>
            <person name="Weltjens I."/>
            <person name="Voet M."/>
            <person name="Bastiaens I."/>
            <person name="Aert R."/>
            <person name="Defoor E."/>
            <person name="Weitzenegger T."/>
            <person name="Bothe G."/>
            <person name="Ramsperger U."/>
            <person name="Hilbert H."/>
            <person name="Braun M."/>
            <person name="Holzer E."/>
            <person name="Brandt A."/>
            <person name="Peters S."/>
            <person name="van Staveren M."/>
            <person name="Dirske W."/>
            <person name="Mooijman P."/>
            <person name="Klein Lankhorst R."/>
            <person name="Rose M."/>
            <person name="Hauf J."/>
            <person name="Kotter P."/>
            <person name="Berneiser S."/>
            <person name="Hempel S."/>
            <person name="Feldpausch M."/>
            <person name="Lamberth S."/>
            <person name="Van den Daele H."/>
            <person name="De Keyser A."/>
            <person name="Buysshaert C."/>
            <person name="Gielen J."/>
            <person name="Villarroel R."/>
            <person name="De Clercq R."/>
            <person name="Van Montagu M."/>
            <person name="Rogers J."/>
            <person name="Cronin A."/>
            <person name="Quail M."/>
            <person name="Bray-Allen S."/>
            <person name="Clark L."/>
            <person name="Doggett J."/>
            <person name="Hall S."/>
            <person name="Kay M."/>
            <person name="Lennard N."/>
            <person name="McLay K."/>
            <person name="Mayes R."/>
            <person name="Pettett A."/>
            <person name="Rajandream M.A."/>
            <person name="Lyne M."/>
            <person name="Benes V."/>
            <person name="Rechmann S."/>
            <person name="Borkova D."/>
            <person name="Blocker H."/>
            <person name="Scharfe M."/>
            <person name="Grimm M."/>
            <person name="Lohnert T.H."/>
            <person name="Dose S."/>
            <person name="de Haan M."/>
            <person name="Maarse A."/>
            <person name="Schafer M."/>
            <person name="Muller-Auer S."/>
            <person name="Gabel C."/>
            <person name="Fuchs M."/>
            <person name="Fartmann B."/>
            <person name="Granderath K."/>
            <person name="Dauner D."/>
            <person name="Herzl A."/>
            <person name="Neumann S."/>
            <person name="Argiriou A."/>
            <person name="Vitale D."/>
            <person name="Liguori R."/>
            <person name="Piravandi E."/>
            <person name="Massenet O."/>
            <person name="Quigley F."/>
            <person name="Clabauld G."/>
            <person name="Mundlein A."/>
            <person name="Felber R."/>
            <person name="Schnabl S."/>
            <person name="Hiller R."/>
            <person name="Schmidt W."/>
            <person name="Lecharny A."/>
            <person name="Aubourg S."/>
            <person name="Chefdor F."/>
            <person name="Cooke R."/>
            <person name="Berger C."/>
            <person name="Montfort A."/>
            <person name="Casacuberta E."/>
            <person name="Gibbons T."/>
            <person name="Weber N."/>
            <person name="Vandenbol M."/>
            <person name="Bargues M."/>
            <person name="Terol J."/>
            <person name="Torres A."/>
            <person name="Perez-Perez A."/>
            <person name="Purnelle B."/>
            <person name="Bent E."/>
            <person name="Johnson S."/>
            <person name="Tacon D."/>
            <person name="Jesse T."/>
            <person name="Heijnen L."/>
            <person name="Schwarz S."/>
            <person name="Scholler P."/>
            <person name="Heber S."/>
            <person name="Francs P."/>
            <person name="Bielke C."/>
            <person name="Frishman D."/>
            <person name="Haase D."/>
            <person name="Lemcke K."/>
            <person name="Mewes H.W."/>
            <person name="Stocker S."/>
            <person name="Zaccaria P."/>
            <person name="Bevan M."/>
            <person name="Wilson R.K."/>
            <person name="de la Bastide M."/>
            <person name="Habermann K."/>
            <person name="Parnell L."/>
            <person name="Dedhia N."/>
            <person name="Gnoj L."/>
            <person name="Schutz K."/>
            <person name="Huang E."/>
            <person name="Spiegel L."/>
            <person name="Sehkon M."/>
            <person name="Murray J."/>
            <person name="Sheet P."/>
            <person name="Cordes M."/>
            <person name="Abu-Threideh J."/>
            <person name="Stoneking T."/>
            <person name="Kalicki J."/>
            <person name="Graves T."/>
            <person name="Harmon G."/>
            <person name="Edwards J."/>
            <person name="Latreille P."/>
            <person name="Courtney L."/>
            <person name="Cloud J."/>
            <person name="Abbott A."/>
            <person name="Scott K."/>
            <person name="Johnson D."/>
            <person name="Minx P."/>
            <person name="Bentley D."/>
            <person name="Fulton B."/>
            <person name="Miller N."/>
            <person name="Greco T."/>
            <person name="Kemp K."/>
            <person name="Kramer J."/>
            <person name="Fulton L."/>
            <person name="Mardis E."/>
            <person name="Dante M."/>
            <person name="Pepin K."/>
            <person name="Hillier L."/>
            <person name="Nelson J."/>
            <person name="Spieth J."/>
            <person name="Ryan E."/>
            <person name="Andrews S."/>
            <person name="Geisel C."/>
            <person name="Layman D."/>
            <person name="Du H."/>
            <person name="Ali J."/>
            <person name="Berghoff A."/>
            <person name="Jones K."/>
            <person name="Drone K."/>
            <person name="Cotton M."/>
            <person name="Joshu C."/>
            <person name="Antonoiu B."/>
            <person name="Zidanic M."/>
            <person name="Strong C."/>
            <person name="Sun H."/>
            <person name="Lamar B."/>
            <person name="Yordan C."/>
            <person name="Ma P."/>
            <person name="Zhong J."/>
            <person name="Preston R."/>
            <person name="Vil D."/>
            <person name="Shekher M."/>
            <person name="Matero A."/>
            <person name="Shah R."/>
            <person name="Swaby I.K."/>
            <person name="O'Shaughnessy A."/>
            <person name="Rodriguez M."/>
            <person name="Hoffmann J."/>
            <person name="Till S."/>
            <person name="Granat S."/>
            <person name="Shohdy N."/>
            <person name="Hasegawa A."/>
            <person name="Hameed A."/>
            <person name="Lodhi M."/>
            <person name="Johnson A."/>
            <person name="Chen E."/>
            <person name="Marra M."/>
            <person name="Martienssen R."/>
            <person name="McCombie W.R."/>
        </authorList>
    </citation>
    <scope>NUCLEOTIDE SEQUENCE [LARGE SCALE GENOMIC DNA]</scope>
    <source>
        <strain>cv. Columbia</strain>
    </source>
</reference>
<dbReference type="AlphaFoldDB" id="O23409"/>
<dbReference type="Gene3D" id="3.30.420.10">
    <property type="entry name" value="Ribonuclease H-like superfamily/Ribonuclease H"/>
    <property type="match status" value="1"/>
</dbReference>
<dbReference type="IntAct" id="O23409">
    <property type="interactions" value="1"/>
</dbReference>
<dbReference type="InterPro" id="IPR012337">
    <property type="entry name" value="RNaseH-like_sf"/>
</dbReference>
<proteinExistence type="predicted"/>
<dbReference type="ExpressionAtlas" id="O23409">
    <property type="expression patterns" value="baseline and differential"/>
</dbReference>